<gene>
    <name evidence="7" type="ORF">FVE85_3071</name>
</gene>
<evidence type="ECO:0000256" key="2">
    <source>
        <dbReference type="ARBA" id="ARBA00023242"/>
    </source>
</evidence>
<keyword evidence="1 3" id="KW-0238">DNA-binding</keyword>
<dbReference type="GO" id="GO:0060962">
    <property type="term" value="P:regulation of ribosomal protein gene transcription by RNA polymerase II"/>
    <property type="evidence" value="ECO:0007669"/>
    <property type="project" value="InterPro"/>
</dbReference>
<dbReference type="OrthoDB" id="691130at2759"/>
<dbReference type="Gene3D" id="1.10.10.10">
    <property type="entry name" value="Winged helix-like DNA-binding domain superfamily/Winged helix DNA-binding domain"/>
    <property type="match status" value="1"/>
</dbReference>
<evidence type="ECO:0000259" key="5">
    <source>
        <dbReference type="PROSITE" id="PS50006"/>
    </source>
</evidence>
<dbReference type="InterPro" id="IPR036388">
    <property type="entry name" value="WH-like_DNA-bd_sf"/>
</dbReference>
<dbReference type="InterPro" id="IPR001766">
    <property type="entry name" value="Fork_head_dom"/>
</dbReference>
<dbReference type="PROSITE" id="PS50039">
    <property type="entry name" value="FORK_HEAD_3"/>
    <property type="match status" value="1"/>
</dbReference>
<evidence type="ECO:0000313" key="8">
    <source>
        <dbReference type="Proteomes" id="UP000324585"/>
    </source>
</evidence>
<dbReference type="AlphaFoldDB" id="A0A5J4YV42"/>
<feature type="region of interest" description="Disordered" evidence="4">
    <location>
        <begin position="1"/>
        <end position="22"/>
    </location>
</feature>
<organism evidence="7 8">
    <name type="scientific">Porphyridium purpureum</name>
    <name type="common">Red alga</name>
    <name type="synonym">Porphyridium cruentum</name>
    <dbReference type="NCBI Taxonomy" id="35688"/>
    <lineage>
        <taxon>Eukaryota</taxon>
        <taxon>Rhodophyta</taxon>
        <taxon>Bangiophyceae</taxon>
        <taxon>Porphyridiales</taxon>
        <taxon>Porphyridiaceae</taxon>
        <taxon>Porphyridium</taxon>
    </lineage>
</organism>
<dbReference type="InterPro" id="IPR008984">
    <property type="entry name" value="SMAD_FHA_dom_sf"/>
</dbReference>
<keyword evidence="8" id="KW-1185">Reference proteome</keyword>
<accession>A0A5J4YV42</accession>
<dbReference type="InterPro" id="IPR045178">
    <property type="entry name" value="Fhl1/FHA1"/>
</dbReference>
<dbReference type="Pfam" id="PF00498">
    <property type="entry name" value="FHA"/>
    <property type="match status" value="1"/>
</dbReference>
<keyword evidence="2 3" id="KW-0539">Nucleus</keyword>
<dbReference type="GO" id="GO:0003700">
    <property type="term" value="F:DNA-binding transcription factor activity"/>
    <property type="evidence" value="ECO:0007669"/>
    <property type="project" value="InterPro"/>
</dbReference>
<dbReference type="PROSITE" id="PS50006">
    <property type="entry name" value="FHA_DOMAIN"/>
    <property type="match status" value="1"/>
</dbReference>
<dbReference type="CDD" id="cd22701">
    <property type="entry name" value="FHA_FKH1-like"/>
    <property type="match status" value="1"/>
</dbReference>
<protein>
    <submittedName>
        <fullName evidence="7">Fork head protein-like 2</fullName>
    </submittedName>
</protein>
<name>A0A5J4YV42_PORPP</name>
<dbReference type="GO" id="GO:0043565">
    <property type="term" value="F:sequence-specific DNA binding"/>
    <property type="evidence" value="ECO:0007669"/>
    <property type="project" value="InterPro"/>
</dbReference>
<evidence type="ECO:0000313" key="7">
    <source>
        <dbReference type="EMBL" id="KAA8494830.1"/>
    </source>
</evidence>
<dbReference type="Gene3D" id="2.60.200.20">
    <property type="match status" value="1"/>
</dbReference>
<dbReference type="InterPro" id="IPR000253">
    <property type="entry name" value="FHA_dom"/>
</dbReference>
<feature type="domain" description="Fork-head" evidence="6">
    <location>
        <begin position="178"/>
        <end position="290"/>
    </location>
</feature>
<dbReference type="Proteomes" id="UP000324585">
    <property type="component" value="Unassembled WGS sequence"/>
</dbReference>
<reference evidence="8" key="1">
    <citation type="journal article" date="2019" name="Nat. Commun.">
        <title>Expansion of phycobilisome linker gene families in mesophilic red algae.</title>
        <authorList>
            <person name="Lee J."/>
            <person name="Kim D."/>
            <person name="Bhattacharya D."/>
            <person name="Yoon H.S."/>
        </authorList>
    </citation>
    <scope>NUCLEOTIDE SEQUENCE [LARGE SCALE GENOMIC DNA]</scope>
    <source>
        <strain evidence="8">CCMP 1328</strain>
    </source>
</reference>
<evidence type="ECO:0000256" key="1">
    <source>
        <dbReference type="ARBA" id="ARBA00023125"/>
    </source>
</evidence>
<dbReference type="SMART" id="SM00240">
    <property type="entry name" value="FHA"/>
    <property type="match status" value="1"/>
</dbReference>
<feature type="domain" description="FHA" evidence="5">
    <location>
        <begin position="49"/>
        <end position="111"/>
    </location>
</feature>
<evidence type="ECO:0000256" key="4">
    <source>
        <dbReference type="SAM" id="MobiDB-lite"/>
    </source>
</evidence>
<evidence type="ECO:0000256" key="3">
    <source>
        <dbReference type="PROSITE-ProRule" id="PRU00089"/>
    </source>
</evidence>
<dbReference type="SUPFAM" id="SSF49879">
    <property type="entry name" value="SMAD/FHA domain"/>
    <property type="match status" value="1"/>
</dbReference>
<dbReference type="PANTHER" id="PTHR21712">
    <property type="entry name" value="PRE-RRNA-PROCESSING PROTEIN FHL1"/>
    <property type="match status" value="1"/>
</dbReference>
<feature type="DNA-binding region" description="Fork-head" evidence="3">
    <location>
        <begin position="178"/>
        <end position="290"/>
    </location>
</feature>
<comment type="caution">
    <text evidence="7">The sequence shown here is derived from an EMBL/GenBank/DDBJ whole genome shotgun (WGS) entry which is preliminary data.</text>
</comment>
<proteinExistence type="predicted"/>
<dbReference type="GO" id="GO:0005634">
    <property type="term" value="C:nucleus"/>
    <property type="evidence" value="ECO:0007669"/>
    <property type="project" value="UniProtKB-SubCell"/>
</dbReference>
<comment type="subcellular location">
    <subcellularLocation>
        <location evidence="3">Nucleus</location>
    </subcellularLocation>
</comment>
<sequence length="292" mass="31580">MVEDAAPPAAGTAEEKAEPSADMLPPLHRRAYAKLVGAQFVWYMTKFEAVLGRALEAASGGANGGVELVDVAFRDPQVSRRHAVIRYSAIENAFELHVLGKNGVYVNGRLCTKHDPPVILVSQTELRIGGKSGDPDTRERSGTTLTFILPAASTAVHPTLKKRLPRIDVATGRTLEDLVAEAILVGSSHLRASMVEICTFIQAKFPAAFYTFARSDAVVLKGCVRHCLANSPCFETVFEPSDCGLGNAKIAKWTVIPSEVARFVHPSLLSSVTGETAREGEDQSQLKRRRQS</sequence>
<dbReference type="PANTHER" id="PTHR21712:SF29">
    <property type="entry name" value="PRE-RRNA-PROCESSING PROTEIN FHL1"/>
    <property type="match status" value="1"/>
</dbReference>
<evidence type="ECO:0000259" key="6">
    <source>
        <dbReference type="PROSITE" id="PS50039"/>
    </source>
</evidence>
<dbReference type="EMBL" id="VRMN01000004">
    <property type="protein sequence ID" value="KAA8494830.1"/>
    <property type="molecule type" value="Genomic_DNA"/>
</dbReference>